<evidence type="ECO:0000256" key="4">
    <source>
        <dbReference type="ARBA" id="ARBA00013078"/>
    </source>
</evidence>
<evidence type="ECO:0000313" key="7">
    <source>
        <dbReference type="Proteomes" id="UP000027284"/>
    </source>
</evidence>
<dbReference type="EMBL" id="JMFG01000023">
    <property type="protein sequence ID" value="KDA53318.1"/>
    <property type="molecule type" value="Genomic_DNA"/>
</dbReference>
<evidence type="ECO:0000256" key="2">
    <source>
        <dbReference type="ARBA" id="ARBA00004818"/>
    </source>
</evidence>
<dbReference type="PANTHER" id="PTHR43434:SF1">
    <property type="entry name" value="PHOSPHOGLYCOLATE PHOSPHATASE"/>
    <property type="match status" value="1"/>
</dbReference>
<dbReference type="Proteomes" id="UP000027284">
    <property type="component" value="Unassembled WGS sequence"/>
</dbReference>
<gene>
    <name evidence="6" type="ORF">EG19_06095</name>
    <name evidence="5" type="ORF">ENQ31_03770</name>
</gene>
<dbReference type="EC" id="3.1.3.18" evidence="4"/>
<dbReference type="GO" id="GO:0006281">
    <property type="term" value="P:DNA repair"/>
    <property type="evidence" value="ECO:0007669"/>
    <property type="project" value="TreeGrafter"/>
</dbReference>
<evidence type="ECO:0000313" key="5">
    <source>
        <dbReference type="EMBL" id="HET47264.1"/>
    </source>
</evidence>
<dbReference type="InterPro" id="IPR023214">
    <property type="entry name" value="HAD_sf"/>
</dbReference>
<keyword evidence="7" id="KW-1185">Reference proteome</keyword>
<comment type="catalytic activity">
    <reaction evidence="1">
        <text>2-phosphoglycolate + H2O = glycolate + phosphate</text>
        <dbReference type="Rhea" id="RHEA:14369"/>
        <dbReference type="ChEBI" id="CHEBI:15377"/>
        <dbReference type="ChEBI" id="CHEBI:29805"/>
        <dbReference type="ChEBI" id="CHEBI:43474"/>
        <dbReference type="ChEBI" id="CHEBI:58033"/>
        <dbReference type="EC" id="3.1.3.18"/>
    </reaction>
</comment>
<dbReference type="InterPro" id="IPR023198">
    <property type="entry name" value="PGP-like_dom2"/>
</dbReference>
<dbReference type="Gene3D" id="1.10.150.240">
    <property type="entry name" value="Putative phosphatase, domain 2"/>
    <property type="match status" value="1"/>
</dbReference>
<dbReference type="Pfam" id="PF00702">
    <property type="entry name" value="Hydrolase"/>
    <property type="match status" value="1"/>
</dbReference>
<organism evidence="6 7">
    <name type="scientific">Thermoanaerobaculum aquaticum</name>
    <dbReference type="NCBI Taxonomy" id="1312852"/>
    <lineage>
        <taxon>Bacteria</taxon>
        <taxon>Pseudomonadati</taxon>
        <taxon>Acidobacteriota</taxon>
        <taxon>Thermoanaerobaculia</taxon>
        <taxon>Thermoanaerobaculales</taxon>
        <taxon>Thermoanaerobaculaceae</taxon>
        <taxon>Thermoanaerobaculum</taxon>
    </lineage>
</organism>
<sequence length="235" mass="25454">MRCLLLFDIDGTLISSQGKAFAALLKAFRQVVGAEPPVEGFSPAGKTDPQIVSELLNRVATDHRKRNQLVAEVLAAYLETLPEVVKKPHVRLLPGVAELLPVLAENPQVALGLLTGNIREGAQFKLELAGLWHYFAFGAFGSDCSDRNQLLPYAWERAHQRFGVRFSPERTVIVGDTPADVACAKTWDAKAIAVAGHTFTAARLLPAHPDGVLPSLSPELFLPVCFSILSRAPLA</sequence>
<accession>A0A062XR79</accession>
<dbReference type="EMBL" id="DSMR01000271">
    <property type="protein sequence ID" value="HET47264.1"/>
    <property type="molecule type" value="Genomic_DNA"/>
</dbReference>
<dbReference type="InterPro" id="IPR050155">
    <property type="entry name" value="HAD-like_hydrolase_sf"/>
</dbReference>
<keyword evidence="5" id="KW-0378">Hydrolase</keyword>
<reference evidence="5" key="2">
    <citation type="journal article" date="2020" name="mSystems">
        <title>Genome- and Community-Level Interaction Insights into Carbon Utilization and Element Cycling Functions of Hydrothermarchaeota in Hydrothermal Sediment.</title>
        <authorList>
            <person name="Zhou Z."/>
            <person name="Liu Y."/>
            <person name="Xu W."/>
            <person name="Pan J."/>
            <person name="Luo Z.H."/>
            <person name="Li M."/>
        </authorList>
    </citation>
    <scope>NUCLEOTIDE SEQUENCE [LARGE SCALE GENOMIC DNA]</scope>
    <source>
        <strain evidence="5">SpSt-299</strain>
    </source>
</reference>
<dbReference type="GO" id="GO:0008967">
    <property type="term" value="F:phosphoglycolate phosphatase activity"/>
    <property type="evidence" value="ECO:0007669"/>
    <property type="project" value="UniProtKB-EC"/>
</dbReference>
<dbReference type="RefSeq" id="WP_053335152.1">
    <property type="nucleotide sequence ID" value="NZ_JMFG01000023.1"/>
</dbReference>
<evidence type="ECO:0000256" key="1">
    <source>
        <dbReference type="ARBA" id="ARBA00000830"/>
    </source>
</evidence>
<evidence type="ECO:0000256" key="3">
    <source>
        <dbReference type="ARBA" id="ARBA00006171"/>
    </source>
</evidence>
<proteinExistence type="inferred from homology"/>
<name>A0A062XR79_9BACT</name>
<dbReference type="AlphaFoldDB" id="A0A062XR79"/>
<comment type="pathway">
    <text evidence="2">Organic acid metabolism; glycolate biosynthesis; glycolate from 2-phosphoglycolate: step 1/1.</text>
</comment>
<dbReference type="PANTHER" id="PTHR43434">
    <property type="entry name" value="PHOSPHOGLYCOLATE PHOSPHATASE"/>
    <property type="match status" value="1"/>
</dbReference>
<dbReference type="InterPro" id="IPR036412">
    <property type="entry name" value="HAD-like_sf"/>
</dbReference>
<dbReference type="STRING" id="1312852.EG19_06095"/>
<comment type="similarity">
    <text evidence="3">Belongs to the HAD-like hydrolase superfamily. CbbY/CbbZ/Gph/YieH family.</text>
</comment>
<protein>
    <recommendedName>
        <fullName evidence="4">phosphoglycolate phosphatase</fullName>
        <ecNumber evidence="4">3.1.3.18</ecNumber>
    </recommendedName>
</protein>
<evidence type="ECO:0000313" key="6">
    <source>
        <dbReference type="EMBL" id="KDA53318.1"/>
    </source>
</evidence>
<dbReference type="Gene3D" id="3.40.50.1000">
    <property type="entry name" value="HAD superfamily/HAD-like"/>
    <property type="match status" value="1"/>
</dbReference>
<dbReference type="GO" id="GO:0005829">
    <property type="term" value="C:cytosol"/>
    <property type="evidence" value="ECO:0007669"/>
    <property type="project" value="TreeGrafter"/>
</dbReference>
<reference evidence="6 7" key="1">
    <citation type="submission" date="2014-04" db="EMBL/GenBank/DDBJ databases">
        <title>The Genome Sequence of Thermoanaerobaculum aquaticum MP-01, The First Cultivated Group 23 Acidobacterium.</title>
        <authorList>
            <person name="Stamps B.W."/>
            <person name="Losey N.A."/>
            <person name="Lawson P.A."/>
            <person name="Stevenson B.S."/>
        </authorList>
    </citation>
    <scope>NUCLEOTIDE SEQUENCE [LARGE SCALE GENOMIC DNA]</scope>
    <source>
        <strain evidence="6 7">MP-01</strain>
    </source>
</reference>
<dbReference type="SUPFAM" id="SSF56784">
    <property type="entry name" value="HAD-like"/>
    <property type="match status" value="1"/>
</dbReference>
<comment type="caution">
    <text evidence="6">The sequence shown here is derived from an EMBL/GenBank/DDBJ whole genome shotgun (WGS) entry which is preliminary data.</text>
</comment>
<dbReference type="OrthoDB" id="9792518at2"/>